<reference evidence="9 10" key="1">
    <citation type="journal article" date="2020" name="IScience">
        <title>Genome Sequencing of the Endangered Kingdonia uniflora (Circaeasteraceae, Ranunculales) Reveals Potential Mechanisms of Evolutionary Specialization.</title>
        <authorList>
            <person name="Sun Y."/>
            <person name="Deng T."/>
            <person name="Zhang A."/>
            <person name="Moore M.J."/>
            <person name="Landis J.B."/>
            <person name="Lin N."/>
            <person name="Zhang H."/>
            <person name="Zhang X."/>
            <person name="Huang J."/>
            <person name="Zhang X."/>
            <person name="Sun H."/>
            <person name="Wang H."/>
        </authorList>
    </citation>
    <scope>NUCLEOTIDE SEQUENCE [LARGE SCALE GENOMIC DNA]</scope>
    <source>
        <strain evidence="9">TB1705</strain>
        <tissue evidence="9">Leaf</tissue>
    </source>
</reference>
<keyword evidence="2" id="KW-0805">Transcription regulation</keyword>
<name>A0A7J7LWQ9_9MAGN</name>
<evidence type="ECO:0000313" key="10">
    <source>
        <dbReference type="Proteomes" id="UP000541444"/>
    </source>
</evidence>
<organism evidence="9 10">
    <name type="scientific">Kingdonia uniflora</name>
    <dbReference type="NCBI Taxonomy" id="39325"/>
    <lineage>
        <taxon>Eukaryota</taxon>
        <taxon>Viridiplantae</taxon>
        <taxon>Streptophyta</taxon>
        <taxon>Embryophyta</taxon>
        <taxon>Tracheophyta</taxon>
        <taxon>Spermatophyta</taxon>
        <taxon>Magnoliopsida</taxon>
        <taxon>Ranunculales</taxon>
        <taxon>Circaeasteraceae</taxon>
        <taxon>Kingdonia</taxon>
    </lineage>
</organism>
<dbReference type="AlphaFoldDB" id="A0A7J7LWQ9"/>
<keyword evidence="3" id="KW-0175">Coiled coil</keyword>
<evidence type="ECO:0000259" key="8">
    <source>
        <dbReference type="Pfam" id="PF13837"/>
    </source>
</evidence>
<comment type="subcellular location">
    <subcellularLocation>
        <location evidence="1">Nucleus</location>
    </subcellularLocation>
</comment>
<keyword evidence="4" id="KW-0238">DNA-binding</keyword>
<dbReference type="PANTHER" id="PTHR31307:SF40">
    <property type="entry name" value="TRIHELIX TRANSCRIPTION FACTOR ENAP1-RELATED"/>
    <property type="match status" value="1"/>
</dbReference>
<keyword evidence="5" id="KW-0804">Transcription</keyword>
<dbReference type="Pfam" id="PF13837">
    <property type="entry name" value="Myb_DNA-bind_4"/>
    <property type="match status" value="1"/>
</dbReference>
<evidence type="ECO:0000256" key="5">
    <source>
        <dbReference type="ARBA" id="ARBA00023163"/>
    </source>
</evidence>
<dbReference type="FunFam" id="1.10.10.60:FF:000104">
    <property type="entry name" value="trihelix transcription factor ASIL2"/>
    <property type="match status" value="1"/>
</dbReference>
<dbReference type="PANTHER" id="PTHR31307">
    <property type="entry name" value="TRIHELIX TRANSCRIPTION FACTOR ASIL2"/>
    <property type="match status" value="1"/>
</dbReference>
<evidence type="ECO:0000256" key="6">
    <source>
        <dbReference type="ARBA" id="ARBA00023242"/>
    </source>
</evidence>
<dbReference type="InterPro" id="IPR044823">
    <property type="entry name" value="ASIL1/2-like"/>
</dbReference>
<dbReference type="Gene3D" id="1.10.10.60">
    <property type="entry name" value="Homeodomain-like"/>
    <property type="match status" value="1"/>
</dbReference>
<dbReference type="Proteomes" id="UP000541444">
    <property type="component" value="Unassembled WGS sequence"/>
</dbReference>
<comment type="caution">
    <text evidence="9">The sequence shown here is derived from an EMBL/GenBank/DDBJ whole genome shotgun (WGS) entry which is preliminary data.</text>
</comment>
<sequence length="267" mass="30213">MKSNNSVNTYSGGGGGREDCWSEEASATLIEAWGDRYLQLNRGNLRQKDWKEVSDVVNDRHDDGVKPRRSDVQCKNRIDTIKKKYKLEKSKTGPSEWRFYDRLDYLIGTTPTAMKITPPLPVPPPLKSAMVTFTVKSRKDPPAVVYSGGSSSKSRLNSLAGGSTESSDEDDDDDMGFDAGLRKCRKVDVELNDDGAAFKELATAIVKFGETYERIESAKQQQIMELERQRMEFIKDLEFKRMQMFMEAQLDLAKMKRSKYSSATGKF</sequence>
<evidence type="ECO:0000256" key="1">
    <source>
        <dbReference type="ARBA" id="ARBA00004123"/>
    </source>
</evidence>
<dbReference type="OrthoDB" id="2019351at2759"/>
<dbReference type="GO" id="GO:0000976">
    <property type="term" value="F:transcription cis-regulatory region binding"/>
    <property type="evidence" value="ECO:0007669"/>
    <property type="project" value="TreeGrafter"/>
</dbReference>
<feature type="compositionally biased region" description="Polar residues" evidence="7">
    <location>
        <begin position="155"/>
        <end position="164"/>
    </location>
</feature>
<evidence type="ECO:0000313" key="9">
    <source>
        <dbReference type="EMBL" id="KAF6146988.1"/>
    </source>
</evidence>
<feature type="compositionally biased region" description="Acidic residues" evidence="7">
    <location>
        <begin position="166"/>
        <end position="175"/>
    </location>
</feature>
<accession>A0A7J7LWQ9</accession>
<evidence type="ECO:0000256" key="7">
    <source>
        <dbReference type="SAM" id="MobiDB-lite"/>
    </source>
</evidence>
<proteinExistence type="predicted"/>
<dbReference type="InterPro" id="IPR044822">
    <property type="entry name" value="Myb_DNA-bind_4"/>
</dbReference>
<evidence type="ECO:0000256" key="3">
    <source>
        <dbReference type="ARBA" id="ARBA00023054"/>
    </source>
</evidence>
<keyword evidence="10" id="KW-1185">Reference proteome</keyword>
<feature type="domain" description="Myb/SANT-like DNA-binding" evidence="8">
    <location>
        <begin position="19"/>
        <end position="104"/>
    </location>
</feature>
<dbReference type="GO" id="GO:0005634">
    <property type="term" value="C:nucleus"/>
    <property type="evidence" value="ECO:0007669"/>
    <property type="project" value="UniProtKB-SubCell"/>
</dbReference>
<keyword evidence="6" id="KW-0539">Nucleus</keyword>
<dbReference type="EMBL" id="JACGCM010001948">
    <property type="protein sequence ID" value="KAF6146988.1"/>
    <property type="molecule type" value="Genomic_DNA"/>
</dbReference>
<gene>
    <name evidence="9" type="ORF">GIB67_036707</name>
</gene>
<evidence type="ECO:0000256" key="4">
    <source>
        <dbReference type="ARBA" id="ARBA00023125"/>
    </source>
</evidence>
<evidence type="ECO:0000256" key="2">
    <source>
        <dbReference type="ARBA" id="ARBA00023015"/>
    </source>
</evidence>
<feature type="region of interest" description="Disordered" evidence="7">
    <location>
        <begin position="142"/>
        <end position="175"/>
    </location>
</feature>
<protein>
    <recommendedName>
        <fullName evidence="8">Myb/SANT-like DNA-binding domain-containing protein</fullName>
    </recommendedName>
</protein>